<dbReference type="InterPro" id="IPR000064">
    <property type="entry name" value="NLP_P60_dom"/>
</dbReference>
<keyword evidence="4" id="KW-0788">Thiol protease</keyword>
<evidence type="ECO:0000256" key="2">
    <source>
        <dbReference type="ARBA" id="ARBA00022670"/>
    </source>
</evidence>
<dbReference type="Proteomes" id="UP000244140">
    <property type="component" value="Unassembled WGS sequence"/>
</dbReference>
<reference evidence="8 10" key="2">
    <citation type="submission" date="2018-06" db="EMBL/GenBank/DDBJ databases">
        <authorList>
            <consortium name="Pathogen Informatics"/>
            <person name="Doyle S."/>
        </authorList>
    </citation>
    <scope>NUCLEOTIDE SEQUENCE [LARGE SCALE GENOMIC DNA]</scope>
    <source>
        <strain evidence="8 10">NCTC13379</strain>
    </source>
</reference>
<feature type="domain" description="NlpC/P60" evidence="5">
    <location>
        <begin position="1"/>
        <end position="138"/>
    </location>
</feature>
<evidence type="ECO:0000313" key="6">
    <source>
        <dbReference type="EMBL" id="PTN78161.1"/>
    </source>
</evidence>
<comment type="similarity">
    <text evidence="1">Belongs to the peptidase C40 family.</text>
</comment>
<evidence type="ECO:0000259" key="5">
    <source>
        <dbReference type="PROSITE" id="PS51935"/>
    </source>
</evidence>
<dbReference type="EMBL" id="PZZH01000001">
    <property type="protein sequence ID" value="PTN78161.1"/>
    <property type="molecule type" value="Genomic_DNA"/>
</dbReference>
<accession>A0A8B3RXE3</accession>
<reference evidence="6 9" key="1">
    <citation type="submission" date="2018-04" db="EMBL/GenBank/DDBJ databases">
        <authorList>
            <person name="Van Tyne D."/>
        </authorList>
    </citation>
    <scope>NUCLEOTIDE SEQUENCE [LARGE SCALE GENOMIC DNA]</scope>
    <source>
        <strain evidence="6 9">B2535</strain>
    </source>
</reference>
<dbReference type="AlphaFoldDB" id="A0A8B3RXE3"/>
<comment type="caution">
    <text evidence="7">The sequence shown here is derived from an EMBL/GenBank/DDBJ whole genome shotgun (WGS) entry which is preliminary data.</text>
</comment>
<dbReference type="PROSITE" id="PS51935">
    <property type="entry name" value="NLPC_P60"/>
    <property type="match status" value="1"/>
</dbReference>
<dbReference type="GO" id="GO:0008234">
    <property type="term" value="F:cysteine-type peptidase activity"/>
    <property type="evidence" value="ECO:0007669"/>
    <property type="project" value="UniProtKB-KW"/>
</dbReference>
<organism evidence="7 11">
    <name type="scientific">Enterococcus faecalis</name>
    <name type="common">Streptococcus faecalis</name>
    <dbReference type="NCBI Taxonomy" id="1351"/>
    <lineage>
        <taxon>Bacteria</taxon>
        <taxon>Bacillati</taxon>
        <taxon>Bacillota</taxon>
        <taxon>Bacilli</taxon>
        <taxon>Lactobacillales</taxon>
        <taxon>Enterococcaceae</taxon>
        <taxon>Enterococcus</taxon>
    </lineage>
</organism>
<dbReference type="Proteomes" id="UP000254396">
    <property type="component" value="Unassembled WGS sequence"/>
</dbReference>
<dbReference type="InterPro" id="IPR008044">
    <property type="entry name" value="Phage_lysin"/>
</dbReference>
<name>A0A8B3RXE3_ENTFL</name>
<protein>
    <submittedName>
        <fullName evidence="8">Bacteriophage peptidoglycan hydrolase</fullName>
    </submittedName>
    <submittedName>
        <fullName evidence="7">Endolysin</fullName>
    </submittedName>
</protein>
<evidence type="ECO:0000313" key="8">
    <source>
        <dbReference type="EMBL" id="STP65720.1"/>
    </source>
</evidence>
<gene>
    <name evidence="6" type="ORF">DAI13_10530</name>
    <name evidence="7" type="ORF">EU507_03640</name>
    <name evidence="8" type="ORF">NCTC13379_01755</name>
</gene>
<keyword evidence="3 8" id="KW-0378">Hydrolase</keyword>
<dbReference type="GO" id="GO:0006508">
    <property type="term" value="P:proteolysis"/>
    <property type="evidence" value="ECO:0007669"/>
    <property type="project" value="UniProtKB-KW"/>
</dbReference>
<evidence type="ECO:0000313" key="7">
    <source>
        <dbReference type="EMBL" id="RYU34570.1"/>
    </source>
</evidence>
<dbReference type="Pfam" id="PF18013">
    <property type="entry name" value="Phage_lysozyme2"/>
    <property type="match status" value="1"/>
</dbReference>
<proteinExistence type="inferred from homology"/>
<dbReference type="InterPro" id="IPR041219">
    <property type="entry name" value="Phage_lysozyme2"/>
</dbReference>
<dbReference type="SMR" id="A0A8B3RXE3"/>
<evidence type="ECO:0000313" key="11">
    <source>
        <dbReference type="Proteomes" id="UP000292223"/>
    </source>
</evidence>
<evidence type="ECO:0000313" key="9">
    <source>
        <dbReference type="Proteomes" id="UP000244140"/>
    </source>
</evidence>
<dbReference type="SUPFAM" id="SSF54001">
    <property type="entry name" value="Cysteine proteinases"/>
    <property type="match status" value="1"/>
</dbReference>
<dbReference type="Gene3D" id="1.10.530.10">
    <property type="match status" value="1"/>
</dbReference>
<sequence length="858" mass="97708">MPSHDASIQWFEARKGKVVYSMSARLGPNSYDCSSAVYLSLIAGGFLPSGTMGNTETLFGSLESIGWKQTPNPKRGDIFIWGVRGASDGAGGHTGMFIDSSSVIHCNYGANGISIDNYQFILKNNGGMPSVIYTDPKNDGGNNPTPPPKRVLSKEQQVAVDIRNVLSKEGYTIQAIAAICGNADVECGMRPDISEIGGGGGYGVVQWTSPNAWESGANYVQRLLREAGIDGDYKMASTQAKLIHYGMFHGQWIGVVSPTDAKDFIKGTNVDQLTIAFLKNFERAGVEKTQARITAAKKWFDFLLNYKEGDYDDPTPENTKEKLRNVGEIDQLGIKNGKVFVKGWHFSSDLPMENIEIYNAETAKLIYQFNNIPIKIRNDIKEKYPNVEDVEKSGFELSFTLKANEAIFIKGIRTDGQEKEELYFDNLLMFEPVENAPVDNYAEDNRKFFFEIFEKGKLVARGNKILNTLSWSNELMYVPTTSLVLPITYREYFKGREEVKIYINNKVFHGITSDYDVDKEFETITIQLDHIISEWEFRQVSTNLACKNRTINDIFSTLDFRYSNKWHLDYLQNSSQKRIDYVYSRQNKLEALTKTCELTDDIWWRVGFNFGRKLEFGTFGETKPVQISSVRNAPYRLISEPKIDYQFDQVINMATVYGEKSDSGMSSMSLREVYLEPHTQIKGFPVRVLRKGINNERGYDYINLAKIASNNNVEYTVIDEQSVRDESNISIEASYSFNDLAPFAVNDKKISDEDRNKATRTAYETAVKRLKQARRKYYIDITTTELPSDINVGDQIRLLYDNNKLITEGCSDYQKEIMKMSDWYYILKIDYNFDETGLETNRLTLSKNLSIERKADER</sequence>
<dbReference type="EMBL" id="SEWT01000002">
    <property type="protein sequence ID" value="RYU34570.1"/>
    <property type="molecule type" value="Genomic_DNA"/>
</dbReference>
<dbReference type="Pfam" id="PF05382">
    <property type="entry name" value="Amidase_5"/>
    <property type="match status" value="1"/>
</dbReference>
<dbReference type="RefSeq" id="WP_002359986.1">
    <property type="nucleotide sequence ID" value="NZ_AP026714.1"/>
</dbReference>
<keyword evidence="2" id="KW-0645">Protease</keyword>
<evidence type="ECO:0000256" key="3">
    <source>
        <dbReference type="ARBA" id="ARBA00022801"/>
    </source>
</evidence>
<evidence type="ECO:0000313" key="10">
    <source>
        <dbReference type="Proteomes" id="UP000254396"/>
    </source>
</evidence>
<reference evidence="7 11" key="3">
    <citation type="submission" date="2019-02" db="EMBL/GenBank/DDBJ databases">
        <title>From farm to fork: dissemination of Tn554::fexA-optrA in linezolid-resistant Enterococcus faecalis clones from chicken feces and meat in Tunisia.</title>
        <authorList>
            <person name="Tedim A.P."/>
            <person name="Elghaieb H."/>
            <person name="Abbassi M.S."/>
            <person name="Novais C."/>
            <person name="Hassen A."/>
            <person name="Peixe L."/>
            <person name="Freitas A.R."/>
        </authorList>
    </citation>
    <scope>NUCLEOTIDE SEQUENCE [LARGE SCALE GENOMIC DNA]</scope>
    <source>
        <strain evidence="7 11">728T</strain>
    </source>
</reference>
<dbReference type="Proteomes" id="UP000292223">
    <property type="component" value="Unassembled WGS sequence"/>
</dbReference>
<dbReference type="Gene3D" id="3.90.1720.10">
    <property type="entry name" value="endopeptidase domain like (from Nostoc punctiforme)"/>
    <property type="match status" value="1"/>
</dbReference>
<evidence type="ECO:0000256" key="1">
    <source>
        <dbReference type="ARBA" id="ARBA00007074"/>
    </source>
</evidence>
<dbReference type="EMBL" id="UGIX01000001">
    <property type="protein sequence ID" value="STP65720.1"/>
    <property type="molecule type" value="Genomic_DNA"/>
</dbReference>
<dbReference type="InterPro" id="IPR038765">
    <property type="entry name" value="Papain-like_cys_pep_sf"/>
</dbReference>
<evidence type="ECO:0000256" key="4">
    <source>
        <dbReference type="ARBA" id="ARBA00022807"/>
    </source>
</evidence>